<keyword evidence="1" id="KW-0472">Membrane</keyword>
<dbReference type="Proteomes" id="UP000295341">
    <property type="component" value="Unassembled WGS sequence"/>
</dbReference>
<dbReference type="AlphaFoldDB" id="A0A4R7NXB6"/>
<proteinExistence type="predicted"/>
<dbReference type="RefSeq" id="WP_162851351.1">
    <property type="nucleotide sequence ID" value="NZ_MWIN01000013.1"/>
</dbReference>
<reference evidence="2 3" key="1">
    <citation type="submission" date="2019-03" db="EMBL/GenBank/DDBJ databases">
        <title>Genomic Encyclopedia of Type Strains, Phase IV (KMG-IV): sequencing the most valuable type-strain genomes for metagenomic binning, comparative biology and taxonomic classification.</title>
        <authorList>
            <person name="Goeker M."/>
        </authorList>
    </citation>
    <scope>NUCLEOTIDE SEQUENCE [LARGE SCALE GENOMIC DNA]</scope>
    <source>
        <strain evidence="2 3">DSM 26377</strain>
    </source>
</reference>
<feature type="transmembrane region" description="Helical" evidence="1">
    <location>
        <begin position="21"/>
        <end position="41"/>
    </location>
</feature>
<keyword evidence="3" id="KW-1185">Reference proteome</keyword>
<gene>
    <name evidence="2" type="ORF">DFR24_4193</name>
</gene>
<name>A0A4R7NXB6_9GAMM</name>
<comment type="caution">
    <text evidence="2">The sequence shown here is derived from an EMBL/GenBank/DDBJ whole genome shotgun (WGS) entry which is preliminary data.</text>
</comment>
<evidence type="ECO:0000313" key="3">
    <source>
        <dbReference type="Proteomes" id="UP000295341"/>
    </source>
</evidence>
<accession>A0A4R7NXB6</accession>
<protein>
    <submittedName>
        <fullName evidence="2">Uncharacterized protein</fullName>
    </submittedName>
</protein>
<keyword evidence="1" id="KW-1133">Transmembrane helix</keyword>
<sequence length="46" mass="4906">MTAQVNSPGPDEASRKARRSVMLALVHVALAVGILALFVFMQSHKG</sequence>
<organism evidence="2 3">
    <name type="scientific">Panacagrimonas perspica</name>
    <dbReference type="NCBI Taxonomy" id="381431"/>
    <lineage>
        <taxon>Bacteria</taxon>
        <taxon>Pseudomonadati</taxon>
        <taxon>Pseudomonadota</taxon>
        <taxon>Gammaproteobacteria</taxon>
        <taxon>Nevskiales</taxon>
        <taxon>Nevskiaceae</taxon>
        <taxon>Panacagrimonas</taxon>
    </lineage>
</organism>
<keyword evidence="1" id="KW-0812">Transmembrane</keyword>
<evidence type="ECO:0000256" key="1">
    <source>
        <dbReference type="SAM" id="Phobius"/>
    </source>
</evidence>
<dbReference type="EMBL" id="SOBT01000011">
    <property type="protein sequence ID" value="TDU25748.1"/>
    <property type="molecule type" value="Genomic_DNA"/>
</dbReference>
<evidence type="ECO:0000313" key="2">
    <source>
        <dbReference type="EMBL" id="TDU25748.1"/>
    </source>
</evidence>